<sequence>MSADELKAKGNAAFSAGKYDEAVEHFSAAIALDGGNHILYSNRSAAHASASRYAEALQDAEKGYSRLGAAHYGLRQYDEAAAAYRQGLELDPSNEQLKSGLEDAESARASARRGPPGGGLFSQPEVLSRLATNPTTRAYLSQPDFMEMMQAINRDPSAMQRYLGDDRFQTALQVGLGMNIVTPDQAAEMETEERAQAEAAKPEPKAEPSTAAREEPAAEEPAPEAPASTPESAPTPASDSPSKAAALAEKEAGNAAYKAKRFDEAIERYTRAIELDAGDISFLSNRAAAHFEKGDYAACVADCEEAVERGRAAHTDYKLIARAITRKGTALAKQGDLEGAIACFQKSLTEHRNADTLKRLHDAEKALREQQAAAYVDADLSAEAKEAGNAAFKRQDYPEAVRLYSEALKRGPPGVNPEAHKLYSNRAACYTKLGAWQEGLKDAEECIRLAPDFSKGYSRKGHLQFFMKEYSKARETYEAGLARDPDNAELREGLVRTVQALNRLTRGEGSEEERRQTQERALADPEIQAILTDPVMRQVLRDMEEDPAAAQKHLANAQIAAKFEKLVTAGIVQIR</sequence>
<dbReference type="Pfam" id="PF13432">
    <property type="entry name" value="TPR_16"/>
    <property type="match status" value="1"/>
</dbReference>
<feature type="compositionally biased region" description="Basic and acidic residues" evidence="6">
    <location>
        <begin position="192"/>
        <end position="216"/>
    </location>
</feature>
<dbReference type="InterPro" id="IPR011990">
    <property type="entry name" value="TPR-like_helical_dom_sf"/>
</dbReference>
<feature type="repeat" description="TPR" evidence="5">
    <location>
        <begin position="61"/>
        <end position="94"/>
    </location>
</feature>
<name>A0AAD9ILF3_PROWI</name>
<gene>
    <name evidence="8" type="ORF">QBZ16_000573</name>
</gene>
<feature type="repeat" description="TPR" evidence="5">
    <location>
        <begin position="454"/>
        <end position="487"/>
    </location>
</feature>
<feature type="repeat" description="TPR" evidence="5">
    <location>
        <begin position="3"/>
        <end position="36"/>
    </location>
</feature>
<feature type="repeat" description="TPR" evidence="5">
    <location>
        <begin position="321"/>
        <end position="354"/>
    </location>
</feature>
<dbReference type="AlphaFoldDB" id="A0AAD9ILF3"/>
<dbReference type="InterPro" id="IPR006636">
    <property type="entry name" value="STI1_HS-bd"/>
</dbReference>
<evidence type="ECO:0000259" key="7">
    <source>
        <dbReference type="SMART" id="SM00727"/>
    </source>
</evidence>
<dbReference type="SMART" id="SM00727">
    <property type="entry name" value="STI1"/>
    <property type="match status" value="2"/>
</dbReference>
<evidence type="ECO:0000313" key="9">
    <source>
        <dbReference type="Proteomes" id="UP001255856"/>
    </source>
</evidence>
<dbReference type="FunFam" id="1.25.40.10:FF:000010">
    <property type="entry name" value="Stress-induced phosphoprotein 1"/>
    <property type="match status" value="1"/>
</dbReference>
<reference evidence="8" key="1">
    <citation type="submission" date="2021-01" db="EMBL/GenBank/DDBJ databases">
        <authorList>
            <person name="Eckstrom K.M.E."/>
        </authorList>
    </citation>
    <scope>NUCLEOTIDE SEQUENCE</scope>
    <source>
        <strain evidence="8">UVCC 0001</strain>
    </source>
</reference>
<keyword evidence="2" id="KW-0963">Cytoplasm</keyword>
<evidence type="ECO:0000256" key="3">
    <source>
        <dbReference type="ARBA" id="ARBA00022737"/>
    </source>
</evidence>
<dbReference type="PROSITE" id="PS50293">
    <property type="entry name" value="TPR_REGION"/>
    <property type="match status" value="1"/>
</dbReference>
<dbReference type="Pfam" id="PF13181">
    <property type="entry name" value="TPR_8"/>
    <property type="match status" value="1"/>
</dbReference>
<feature type="domain" description="STI1" evidence="7">
    <location>
        <begin position="123"/>
        <end position="162"/>
    </location>
</feature>
<dbReference type="Pfam" id="PF07719">
    <property type="entry name" value="TPR_2"/>
    <property type="match status" value="1"/>
</dbReference>
<dbReference type="SMART" id="SM00028">
    <property type="entry name" value="TPR"/>
    <property type="match status" value="8"/>
</dbReference>
<dbReference type="GO" id="GO:0051879">
    <property type="term" value="F:Hsp90 protein binding"/>
    <property type="evidence" value="ECO:0007669"/>
    <property type="project" value="TreeGrafter"/>
</dbReference>
<evidence type="ECO:0000256" key="4">
    <source>
        <dbReference type="ARBA" id="ARBA00022803"/>
    </source>
</evidence>
<dbReference type="Pfam" id="PF13424">
    <property type="entry name" value="TPR_12"/>
    <property type="match status" value="1"/>
</dbReference>
<feature type="compositionally biased region" description="Low complexity" evidence="6">
    <location>
        <begin position="225"/>
        <end position="247"/>
    </location>
</feature>
<keyword evidence="4 5" id="KW-0802">TPR repeat</keyword>
<evidence type="ECO:0000256" key="5">
    <source>
        <dbReference type="PROSITE-ProRule" id="PRU00339"/>
    </source>
</evidence>
<dbReference type="Gene3D" id="1.10.260.100">
    <property type="match status" value="2"/>
</dbReference>
<proteinExistence type="predicted"/>
<dbReference type="InterPro" id="IPR013105">
    <property type="entry name" value="TPR_2"/>
</dbReference>
<dbReference type="PROSITE" id="PS50005">
    <property type="entry name" value="TPR"/>
    <property type="match status" value="5"/>
</dbReference>
<keyword evidence="3" id="KW-0677">Repeat</keyword>
<feature type="domain" description="STI1" evidence="7">
    <location>
        <begin position="524"/>
        <end position="563"/>
    </location>
</feature>
<feature type="region of interest" description="Disordered" evidence="6">
    <location>
        <begin position="187"/>
        <end position="249"/>
    </location>
</feature>
<feature type="region of interest" description="Disordered" evidence="6">
    <location>
        <begin position="98"/>
        <end position="123"/>
    </location>
</feature>
<evidence type="ECO:0000256" key="1">
    <source>
        <dbReference type="ARBA" id="ARBA00004496"/>
    </source>
</evidence>
<evidence type="ECO:0000256" key="6">
    <source>
        <dbReference type="SAM" id="MobiDB-lite"/>
    </source>
</evidence>
<dbReference type="InterPro" id="IPR041243">
    <property type="entry name" value="STI1/HOP_DP"/>
</dbReference>
<evidence type="ECO:0000256" key="2">
    <source>
        <dbReference type="ARBA" id="ARBA00022490"/>
    </source>
</evidence>
<comment type="caution">
    <text evidence="8">The sequence shown here is derived from an EMBL/GenBank/DDBJ whole genome shotgun (WGS) entry which is preliminary data.</text>
</comment>
<dbReference type="FunFam" id="1.10.260.100:FF:000004">
    <property type="entry name" value="Putative stress-induced-phosphoprotein 1"/>
    <property type="match status" value="1"/>
</dbReference>
<evidence type="ECO:0000313" key="8">
    <source>
        <dbReference type="EMBL" id="KAK2080719.1"/>
    </source>
</evidence>
<comment type="subcellular location">
    <subcellularLocation>
        <location evidence="1">Cytoplasm</location>
    </subcellularLocation>
</comment>
<feature type="repeat" description="TPR" evidence="5">
    <location>
        <begin position="246"/>
        <end position="279"/>
    </location>
</feature>
<dbReference type="Gene3D" id="1.25.40.10">
    <property type="entry name" value="Tetratricopeptide repeat domain"/>
    <property type="match status" value="3"/>
</dbReference>
<dbReference type="EMBL" id="JASFZW010000001">
    <property type="protein sequence ID" value="KAK2080719.1"/>
    <property type="molecule type" value="Genomic_DNA"/>
</dbReference>
<protein>
    <recommendedName>
        <fullName evidence="7">STI1 domain-containing protein</fullName>
    </recommendedName>
</protein>
<accession>A0AAD9ILF3</accession>
<dbReference type="PANTHER" id="PTHR22904">
    <property type="entry name" value="TPR REPEAT CONTAINING PROTEIN"/>
    <property type="match status" value="1"/>
</dbReference>
<dbReference type="Proteomes" id="UP001255856">
    <property type="component" value="Unassembled WGS sequence"/>
</dbReference>
<dbReference type="SUPFAM" id="SSF48452">
    <property type="entry name" value="TPR-like"/>
    <property type="match status" value="3"/>
</dbReference>
<dbReference type="Pfam" id="PF17830">
    <property type="entry name" value="STI1-HOP_DP"/>
    <property type="match status" value="2"/>
</dbReference>
<dbReference type="InterPro" id="IPR019734">
    <property type="entry name" value="TPR_rpt"/>
</dbReference>
<keyword evidence="9" id="KW-1185">Reference proteome</keyword>
<dbReference type="GO" id="GO:0005737">
    <property type="term" value="C:cytoplasm"/>
    <property type="evidence" value="ECO:0007669"/>
    <property type="project" value="UniProtKB-SubCell"/>
</dbReference>
<dbReference type="Pfam" id="PF00515">
    <property type="entry name" value="TPR_1"/>
    <property type="match status" value="1"/>
</dbReference>
<dbReference type="FunFam" id="1.10.260.100:FF:000002">
    <property type="entry name" value="Stress-induced-phosphoprotein 1 (Hsp70/Hsp90-organizing)"/>
    <property type="match status" value="1"/>
</dbReference>
<dbReference type="PANTHER" id="PTHR22904:SF533">
    <property type="entry name" value="HSP70-HSP90 ORGANIZING PROTEIN 3"/>
    <property type="match status" value="1"/>
</dbReference>
<organism evidence="8 9">
    <name type="scientific">Prototheca wickerhamii</name>
    <dbReference type="NCBI Taxonomy" id="3111"/>
    <lineage>
        <taxon>Eukaryota</taxon>
        <taxon>Viridiplantae</taxon>
        <taxon>Chlorophyta</taxon>
        <taxon>core chlorophytes</taxon>
        <taxon>Trebouxiophyceae</taxon>
        <taxon>Chlorellales</taxon>
        <taxon>Chlorellaceae</taxon>
        <taxon>Prototheca</taxon>
    </lineage>
</organism>